<comment type="similarity">
    <text evidence="1">Belongs to the sigma-70 factor family. ECF subfamily.</text>
</comment>
<comment type="caution">
    <text evidence="7">The sequence shown here is derived from an EMBL/GenBank/DDBJ whole genome shotgun (WGS) entry which is preliminary data.</text>
</comment>
<dbReference type="Proteomes" id="UP001303899">
    <property type="component" value="Unassembled WGS sequence"/>
</dbReference>
<dbReference type="InterPro" id="IPR007627">
    <property type="entry name" value="RNA_pol_sigma70_r2"/>
</dbReference>
<dbReference type="PANTHER" id="PTHR43133:SF46">
    <property type="entry name" value="RNA POLYMERASE SIGMA-70 FACTOR ECF SUBFAMILY"/>
    <property type="match status" value="1"/>
</dbReference>
<dbReference type="SUPFAM" id="SSF88659">
    <property type="entry name" value="Sigma3 and sigma4 domains of RNA polymerase sigma factors"/>
    <property type="match status" value="1"/>
</dbReference>
<evidence type="ECO:0000259" key="5">
    <source>
        <dbReference type="Pfam" id="PF04542"/>
    </source>
</evidence>
<feature type="domain" description="RNA polymerase sigma-70 region 2" evidence="5">
    <location>
        <begin position="37"/>
        <end position="95"/>
    </location>
</feature>
<keyword evidence="2" id="KW-0805">Transcription regulation</keyword>
<evidence type="ECO:0000259" key="6">
    <source>
        <dbReference type="Pfam" id="PF08281"/>
    </source>
</evidence>
<keyword evidence="3" id="KW-0731">Sigma factor</keyword>
<dbReference type="InterPro" id="IPR014284">
    <property type="entry name" value="RNA_pol_sigma-70_dom"/>
</dbReference>
<sequence>MKTANRVSYEETELSRLWLHFKNGSGEAFDQIFLMRYKELYNYATRFTKDKELIKDCLQDLFLELWSHRERLLPENPYVTIYLIKAFKNNLFRKLKIEKRLGNVIDIDDYATLTDGESIESEWIAEEFLQENEKTIRQAIKQLPKRQQEVIYLKYYKGFSNEEIASIMDIERQTVANFLHRSILNLKRNLLTAVEILIIPFLKALFFSL</sequence>
<keyword evidence="4" id="KW-0804">Transcription</keyword>
<evidence type="ECO:0000256" key="4">
    <source>
        <dbReference type="ARBA" id="ARBA00023163"/>
    </source>
</evidence>
<organism evidence="7 8">
    <name type="scientific">Arcicella gelida</name>
    <dbReference type="NCBI Taxonomy" id="2984195"/>
    <lineage>
        <taxon>Bacteria</taxon>
        <taxon>Pseudomonadati</taxon>
        <taxon>Bacteroidota</taxon>
        <taxon>Cytophagia</taxon>
        <taxon>Cytophagales</taxon>
        <taxon>Flectobacillaceae</taxon>
        <taxon>Arcicella</taxon>
    </lineage>
</organism>
<proteinExistence type="inferred from homology"/>
<dbReference type="Gene3D" id="1.10.10.10">
    <property type="entry name" value="Winged helix-like DNA-binding domain superfamily/Winged helix DNA-binding domain"/>
    <property type="match status" value="1"/>
</dbReference>
<dbReference type="PANTHER" id="PTHR43133">
    <property type="entry name" value="RNA POLYMERASE ECF-TYPE SIGMA FACTO"/>
    <property type="match status" value="1"/>
</dbReference>
<gene>
    <name evidence="7" type="ORF">VB776_07485</name>
</gene>
<dbReference type="InterPro" id="IPR036388">
    <property type="entry name" value="WH-like_DNA-bd_sf"/>
</dbReference>
<evidence type="ECO:0000256" key="3">
    <source>
        <dbReference type="ARBA" id="ARBA00023082"/>
    </source>
</evidence>
<name>A0ABU5S2U8_9BACT</name>
<evidence type="ECO:0000313" key="8">
    <source>
        <dbReference type="Proteomes" id="UP001303899"/>
    </source>
</evidence>
<dbReference type="InterPro" id="IPR039425">
    <property type="entry name" value="RNA_pol_sigma-70-like"/>
</dbReference>
<dbReference type="InterPro" id="IPR013324">
    <property type="entry name" value="RNA_pol_sigma_r3/r4-like"/>
</dbReference>
<dbReference type="SUPFAM" id="SSF88946">
    <property type="entry name" value="Sigma2 domain of RNA polymerase sigma factors"/>
    <property type="match status" value="1"/>
</dbReference>
<keyword evidence="8" id="KW-1185">Reference proteome</keyword>
<feature type="domain" description="RNA polymerase sigma factor 70 region 4 type 2" evidence="6">
    <location>
        <begin position="136"/>
        <end position="182"/>
    </location>
</feature>
<dbReference type="InterPro" id="IPR013325">
    <property type="entry name" value="RNA_pol_sigma_r2"/>
</dbReference>
<dbReference type="Pfam" id="PF04542">
    <property type="entry name" value="Sigma70_r2"/>
    <property type="match status" value="1"/>
</dbReference>
<dbReference type="Gene3D" id="1.10.1740.10">
    <property type="match status" value="1"/>
</dbReference>
<dbReference type="CDD" id="cd06171">
    <property type="entry name" value="Sigma70_r4"/>
    <property type="match status" value="1"/>
</dbReference>
<accession>A0ABU5S2U8</accession>
<evidence type="ECO:0000256" key="1">
    <source>
        <dbReference type="ARBA" id="ARBA00010641"/>
    </source>
</evidence>
<dbReference type="EMBL" id="JAYGIL010000007">
    <property type="protein sequence ID" value="MEA5402750.1"/>
    <property type="molecule type" value="Genomic_DNA"/>
</dbReference>
<reference evidence="7 8" key="1">
    <citation type="submission" date="2023-12" db="EMBL/GenBank/DDBJ databases">
        <title>Novel species of the genus Arcicella isolated from rivers.</title>
        <authorList>
            <person name="Lu H."/>
        </authorList>
    </citation>
    <scope>NUCLEOTIDE SEQUENCE [LARGE SCALE GENOMIC DNA]</scope>
    <source>
        <strain evidence="7 8">DC2W</strain>
    </source>
</reference>
<protein>
    <submittedName>
        <fullName evidence="7">Sigma-70 family RNA polymerase sigma factor</fullName>
    </submittedName>
</protein>
<dbReference type="Pfam" id="PF08281">
    <property type="entry name" value="Sigma70_r4_2"/>
    <property type="match status" value="1"/>
</dbReference>
<evidence type="ECO:0000313" key="7">
    <source>
        <dbReference type="EMBL" id="MEA5402750.1"/>
    </source>
</evidence>
<dbReference type="InterPro" id="IPR013249">
    <property type="entry name" value="RNA_pol_sigma70_r4_t2"/>
</dbReference>
<dbReference type="RefSeq" id="WP_323327603.1">
    <property type="nucleotide sequence ID" value="NZ_JAYGIL010000007.1"/>
</dbReference>
<evidence type="ECO:0000256" key="2">
    <source>
        <dbReference type="ARBA" id="ARBA00023015"/>
    </source>
</evidence>
<dbReference type="NCBIfam" id="TIGR02937">
    <property type="entry name" value="sigma70-ECF"/>
    <property type="match status" value="1"/>
</dbReference>